<protein>
    <submittedName>
        <fullName evidence="5">SPFH domain-containing protein</fullName>
    </submittedName>
</protein>
<sequence length="303" mass="34207">MNEISGTVLLIILFVILGRWVITFFVIVRQKRAKVVELLGKFYTIKRAGLGVKPPYPFGSVVGEISLQIQELAVDISAKTSDNSFIEMPVKVQYKVIEEKVQEAFYELDNPRQQIKSYIFNIIRSKASDKTLDELYKSKNDFEDSIKETLEEKFNHYGYEVVNVLVDEPQPSEEIVNAYNRVLTAQKLKEAMQNEAEAEKIKVVKEAEAQAESKELQGIGIANQRKAIIAGFQESIDDMKKIEGINTTDVLSLILLTQYFDTLKDVAQSESNTIMLPNSPSGFTDISEQIRNAVISGNLVKDK</sequence>
<dbReference type="EMBL" id="NXFY01000001">
    <property type="protein sequence ID" value="PHO19452.1"/>
    <property type="molecule type" value="Genomic_DNA"/>
</dbReference>
<dbReference type="KEGG" id="amol:AMOL_1244"/>
<dbReference type="CDD" id="cd03407">
    <property type="entry name" value="SPFH_like_u4"/>
    <property type="match status" value="1"/>
</dbReference>
<evidence type="ECO:0000256" key="1">
    <source>
        <dbReference type="ARBA" id="ARBA00004167"/>
    </source>
</evidence>
<dbReference type="SUPFAM" id="SSF117892">
    <property type="entry name" value="Band 7/SPFH domain"/>
    <property type="match status" value="1"/>
</dbReference>
<dbReference type="Gene3D" id="3.30.479.30">
    <property type="entry name" value="Band 7 domain"/>
    <property type="match status" value="1"/>
</dbReference>
<dbReference type="AlphaFoldDB" id="A0A2G1DLR5"/>
<dbReference type="RefSeq" id="WP_099341268.1">
    <property type="nucleotide sequence ID" value="NZ_CP032098.1"/>
</dbReference>
<dbReference type="InterPro" id="IPR036013">
    <property type="entry name" value="Band_7/SPFH_dom_sf"/>
</dbReference>
<keyword evidence="2" id="KW-1133">Transmembrane helix</keyword>
<proteinExistence type="predicted"/>
<comment type="subcellular location">
    <subcellularLocation>
        <location evidence="1">Membrane</location>
        <topology evidence="1">Single-pass membrane protein</topology>
    </subcellularLocation>
</comment>
<dbReference type="InterPro" id="IPR050710">
    <property type="entry name" value="Band7/mec-2_domain"/>
</dbReference>
<dbReference type="Proteomes" id="UP000221222">
    <property type="component" value="Unassembled WGS sequence"/>
</dbReference>
<dbReference type="InterPro" id="IPR001107">
    <property type="entry name" value="Band_7"/>
</dbReference>
<dbReference type="Proteomes" id="UP000262712">
    <property type="component" value="Chromosome"/>
</dbReference>
<dbReference type="GO" id="GO:0016020">
    <property type="term" value="C:membrane"/>
    <property type="evidence" value="ECO:0007669"/>
    <property type="project" value="UniProtKB-SubCell"/>
</dbReference>
<name>A0A2G1DLR5_9BACT</name>
<evidence type="ECO:0000313" key="6">
    <source>
        <dbReference type="Proteomes" id="UP000221222"/>
    </source>
</evidence>
<evidence type="ECO:0000313" key="7">
    <source>
        <dbReference type="Proteomes" id="UP000262712"/>
    </source>
</evidence>
<evidence type="ECO:0000259" key="3">
    <source>
        <dbReference type="SMART" id="SM00244"/>
    </source>
</evidence>
<gene>
    <name evidence="4" type="ORF">AMOL_1244</name>
    <name evidence="5" type="ORF">CPU12_01345</name>
</gene>
<keyword evidence="2" id="KW-0472">Membrane</keyword>
<reference evidence="5 6" key="1">
    <citation type="submission" date="2017-09" db="EMBL/GenBank/DDBJ databases">
        <title>Arcobacter canalis sp. nov., a new species isolated from a water canal contaminated with urban sewage.</title>
        <authorList>
            <person name="Perez-Cataluna A."/>
            <person name="Salas-Masso N."/>
            <person name="Figueras M.J."/>
        </authorList>
    </citation>
    <scope>NUCLEOTIDE SEQUENCE [LARGE SCALE GENOMIC DNA]</scope>
    <source>
        <strain evidence="5 6">F98-3</strain>
    </source>
</reference>
<dbReference type="SMART" id="SM00244">
    <property type="entry name" value="PHB"/>
    <property type="match status" value="1"/>
</dbReference>
<reference evidence="4 7" key="2">
    <citation type="submission" date="2018-08" db="EMBL/GenBank/DDBJ databases">
        <title>Complete genome of the Arcobacter molluscorum type strain LMG 25693.</title>
        <authorList>
            <person name="Miller W.G."/>
            <person name="Yee E."/>
            <person name="Bono J.L."/>
        </authorList>
    </citation>
    <scope>NUCLEOTIDE SEQUENCE [LARGE SCALE GENOMIC DNA]</scope>
    <source>
        <strain evidence="4 7">CECT 7696</strain>
    </source>
</reference>
<dbReference type="PANTHER" id="PTHR43327">
    <property type="entry name" value="STOMATIN-LIKE PROTEIN 2, MITOCHONDRIAL"/>
    <property type="match status" value="1"/>
</dbReference>
<keyword evidence="2" id="KW-0812">Transmembrane</keyword>
<accession>A0A2G1DLR5</accession>
<dbReference type="PANTHER" id="PTHR43327:SF10">
    <property type="entry name" value="STOMATIN-LIKE PROTEIN 2, MITOCHONDRIAL"/>
    <property type="match status" value="1"/>
</dbReference>
<feature type="domain" description="Band 7" evidence="3">
    <location>
        <begin position="23"/>
        <end position="183"/>
    </location>
</feature>
<evidence type="ECO:0000313" key="4">
    <source>
        <dbReference type="EMBL" id="AXX92225.1"/>
    </source>
</evidence>
<evidence type="ECO:0000256" key="2">
    <source>
        <dbReference type="SAM" id="Phobius"/>
    </source>
</evidence>
<feature type="transmembrane region" description="Helical" evidence="2">
    <location>
        <begin position="6"/>
        <end position="28"/>
    </location>
</feature>
<dbReference type="Pfam" id="PF01145">
    <property type="entry name" value="Band_7"/>
    <property type="match status" value="1"/>
</dbReference>
<organism evidence="5 6">
    <name type="scientific">Malaciobacter molluscorum LMG 25693</name>
    <dbReference type="NCBI Taxonomy" id="870501"/>
    <lineage>
        <taxon>Bacteria</taxon>
        <taxon>Pseudomonadati</taxon>
        <taxon>Campylobacterota</taxon>
        <taxon>Epsilonproteobacteria</taxon>
        <taxon>Campylobacterales</taxon>
        <taxon>Arcobacteraceae</taxon>
        <taxon>Malaciobacter</taxon>
    </lineage>
</organism>
<evidence type="ECO:0000313" key="5">
    <source>
        <dbReference type="EMBL" id="PHO19452.1"/>
    </source>
</evidence>
<keyword evidence="6" id="KW-1185">Reference proteome</keyword>
<dbReference type="EMBL" id="CP032098">
    <property type="protein sequence ID" value="AXX92225.1"/>
    <property type="molecule type" value="Genomic_DNA"/>
</dbReference>